<name>A0A1D4I2W6_9STAP</name>
<sequence>MQPYLNDGHVTKIIQFDGKEIDAYKQLFGDNSPSNLVPPLYCAKLWPQFELFQPFMKKTILLKETQVTQIYDLKVDSHYLANIYILEQKKVRQFMKYVLKLEINKNEYNCITIIQTFMERI</sequence>
<dbReference type="RefSeq" id="WP_069994243.1">
    <property type="nucleotide sequence ID" value="NZ_FMPG01000001.1"/>
</dbReference>
<keyword evidence="3" id="KW-1185">Reference proteome</keyword>
<gene>
    <name evidence="2" type="primary">vraC</name>
    <name evidence="2" type="ORF">SAMEA2297795_00534</name>
    <name evidence="1" type="ORF">SAMEA2297796_00091</name>
</gene>
<evidence type="ECO:0000313" key="2">
    <source>
        <dbReference type="EMBL" id="SCS43877.1"/>
    </source>
</evidence>
<dbReference type="EMBL" id="FMPI01000001">
    <property type="protein sequence ID" value="SCS22160.1"/>
    <property type="molecule type" value="Genomic_DNA"/>
</dbReference>
<evidence type="ECO:0000313" key="1">
    <source>
        <dbReference type="EMBL" id="SCS22160.1"/>
    </source>
</evidence>
<dbReference type="EMBL" id="FMPG01000001">
    <property type="protein sequence ID" value="SCS43877.1"/>
    <property type="molecule type" value="Genomic_DNA"/>
</dbReference>
<evidence type="ECO:0000313" key="4">
    <source>
        <dbReference type="Proteomes" id="UP000095768"/>
    </source>
</evidence>
<dbReference type="Proteomes" id="UP000095768">
    <property type="component" value="Unassembled WGS sequence"/>
</dbReference>
<dbReference type="Proteomes" id="UP000095412">
    <property type="component" value="Unassembled WGS sequence"/>
</dbReference>
<reference evidence="1 3" key="1">
    <citation type="submission" date="2016-09" db="EMBL/GenBank/DDBJ databases">
        <authorList>
            <consortium name="Pathogen Informatics"/>
            <person name="Sun Q."/>
            <person name="Inoue M."/>
        </authorList>
    </citation>
    <scope>NUCLEOTIDE SEQUENCE [LARGE SCALE GENOMIC DNA]</scope>
    <source>
        <strain evidence="1 3">82C</strain>
    </source>
</reference>
<dbReference type="OrthoDB" id="2407806at2"/>
<protein>
    <submittedName>
        <fullName evidence="2">Protein vraC</fullName>
    </submittedName>
</protein>
<proteinExistence type="predicted"/>
<reference evidence="2 4" key="2">
    <citation type="submission" date="2016-09" db="EMBL/GenBank/DDBJ databases">
        <authorList>
            <consortium name="Pathogen Informatics"/>
        </authorList>
    </citation>
    <scope>NUCLEOTIDE SEQUENCE [LARGE SCALE GENOMIC DNA]</scope>
    <source>
        <strain evidence="2 4">82B</strain>
    </source>
</reference>
<organism evidence="2 4">
    <name type="scientific">Staphylococcus caeli</name>
    <dbReference type="NCBI Taxonomy" id="2201815"/>
    <lineage>
        <taxon>Bacteria</taxon>
        <taxon>Bacillati</taxon>
        <taxon>Bacillota</taxon>
        <taxon>Bacilli</taxon>
        <taxon>Bacillales</taxon>
        <taxon>Staphylococcaceae</taxon>
        <taxon>Staphylococcus</taxon>
    </lineage>
</organism>
<evidence type="ECO:0000313" key="3">
    <source>
        <dbReference type="Proteomes" id="UP000095412"/>
    </source>
</evidence>
<dbReference type="AlphaFoldDB" id="A0A1D4I2W6"/>
<accession>A0A1D4I2W6</accession>